<evidence type="ECO:0000313" key="2">
    <source>
        <dbReference type="Proteomes" id="UP000188174"/>
    </source>
</evidence>
<accession>A0ABN4WT52</accession>
<organism evidence="1 2">
    <name type="scientific">Roseibium algicola</name>
    <dbReference type="NCBI Taxonomy" id="2857014"/>
    <lineage>
        <taxon>Bacteria</taxon>
        <taxon>Pseudomonadati</taxon>
        <taxon>Pseudomonadota</taxon>
        <taxon>Alphaproteobacteria</taxon>
        <taxon>Hyphomicrobiales</taxon>
        <taxon>Stappiaceae</taxon>
        <taxon>Roseibium</taxon>
    </lineage>
</organism>
<protein>
    <submittedName>
        <fullName evidence="1">Uncharacterized protein</fullName>
    </submittedName>
</protein>
<keyword evidence="2" id="KW-1185">Reference proteome</keyword>
<sequence length="96" mass="10794">MVVIDYLGGNCPVQAEGKIDGEPFYFRARGNSWSLSIGSEENDNSSVGIYGKDVVGNPSWYYEEEYGTGPYDAGWMNMDVARQMIEKAAKLWREII</sequence>
<evidence type="ECO:0000313" key="1">
    <source>
        <dbReference type="EMBL" id="AQQ02408.1"/>
    </source>
</evidence>
<gene>
    <name evidence="1" type="ORF">B0E33_01385</name>
</gene>
<proteinExistence type="predicted"/>
<dbReference type="Proteomes" id="UP000188174">
    <property type="component" value="Chromosome"/>
</dbReference>
<name>A0ABN4WT52_9HYPH</name>
<dbReference type="RefSeq" id="WP_077290194.1">
    <property type="nucleotide sequence ID" value="NZ_CP019630.1"/>
</dbReference>
<reference evidence="1 2" key="1">
    <citation type="submission" date="2017-02" db="EMBL/GenBank/DDBJ databases">
        <authorList>
            <person name="Jeong S."/>
        </authorList>
    </citation>
    <scope>NUCLEOTIDE SEQUENCE [LARGE SCALE GENOMIC DNA]</scope>
    <source>
        <strain evidence="1 2">RMAR6-6</strain>
    </source>
</reference>
<dbReference type="EMBL" id="CP019630">
    <property type="protein sequence ID" value="AQQ02408.1"/>
    <property type="molecule type" value="Genomic_DNA"/>
</dbReference>